<gene>
    <name evidence="4" type="ORF">BFP76_09205</name>
</gene>
<dbReference type="RefSeq" id="WP_165775723.1">
    <property type="nucleotide sequence ID" value="NZ_MDGM01000014.1"/>
</dbReference>
<feature type="coiled-coil region" evidence="1">
    <location>
        <begin position="243"/>
        <end position="299"/>
    </location>
</feature>
<organism evidence="4 5">
    <name type="scientific">Paramylibacter kogurei</name>
    <dbReference type="NCBI Taxonomy" id="1889778"/>
    <lineage>
        <taxon>Bacteria</taxon>
        <taxon>Pseudomonadati</taxon>
        <taxon>Pseudomonadota</taxon>
        <taxon>Alphaproteobacteria</taxon>
        <taxon>Rhodobacterales</taxon>
        <taxon>Paracoccaceae</taxon>
        <taxon>Paramylibacter</taxon>
    </lineage>
</organism>
<sequence>MNGSDEITGTSLERPSPPPGEVEKTAKRRLLKTSLRKGAFSAALLLLGGAIATFSVIASFVAFNTIGVSHTIKLRGVMQAVDQSTPIKHDSGGMVKNLFVTDGEVVTEGQVLLSLNTDDLATAYDAARKNVSKNLLRLNCLTALKTRQSKMSIPVELKFALGRLSQSEELHRVQRKCNAQLEMLKFQAAQDQTALTLASDLLNVHERMAKTDFEMRLQISALNNQENAQALRTLTGMSTLKTNLQHSLEAAKANAALENLIREQEQDERNRIKLIEAELDGISDTLMKAENELSRIESIREKRFVYASTSGRVQRLRVSGEGGRIAAGAYIMEIAPLTTDFEVLATVGVANASDVVVGQNVQVQLSGGMPKPIWVPAQIEDINKITANKRLVRIKLRREDLNKRDLLLGDHSLNGLGEQSEAVVSLSSESAMKSIKAIMLRHMKRDNETSL</sequence>
<dbReference type="Proteomes" id="UP000231516">
    <property type="component" value="Unassembled WGS sequence"/>
</dbReference>
<feature type="compositionally biased region" description="Polar residues" evidence="2">
    <location>
        <begin position="1"/>
        <end position="13"/>
    </location>
</feature>
<proteinExistence type="predicted"/>
<feature type="region of interest" description="Disordered" evidence="2">
    <location>
        <begin position="1"/>
        <end position="23"/>
    </location>
</feature>
<name>A0A2G5K0W6_9RHOB</name>
<evidence type="ECO:0000256" key="1">
    <source>
        <dbReference type="SAM" id="Coils"/>
    </source>
</evidence>
<keyword evidence="1" id="KW-0175">Coiled coil</keyword>
<evidence type="ECO:0000256" key="2">
    <source>
        <dbReference type="SAM" id="MobiDB-lite"/>
    </source>
</evidence>
<dbReference type="PRINTS" id="PR01490">
    <property type="entry name" value="RTXTOXIND"/>
</dbReference>
<reference evidence="4 5" key="1">
    <citation type="submission" date="2016-08" db="EMBL/GenBank/DDBJ databases">
        <title>Draft genome of Amylibacter sp. strain 4G11.</title>
        <authorList>
            <person name="Wong S.-K."/>
            <person name="Hamasaki K."/>
            <person name="Yoshizawa S."/>
        </authorList>
    </citation>
    <scope>NUCLEOTIDE SEQUENCE [LARGE SCALE GENOMIC DNA]</scope>
    <source>
        <strain evidence="4 5">4G11</strain>
    </source>
</reference>
<keyword evidence="3" id="KW-0812">Transmembrane</keyword>
<feature type="transmembrane region" description="Helical" evidence="3">
    <location>
        <begin position="38"/>
        <end position="63"/>
    </location>
</feature>
<keyword evidence="3" id="KW-0472">Membrane</keyword>
<protein>
    <submittedName>
        <fullName evidence="4">Uncharacterized protein</fullName>
    </submittedName>
</protein>
<dbReference type="AlphaFoldDB" id="A0A2G5K0W6"/>
<dbReference type="EMBL" id="MDGM01000014">
    <property type="protein sequence ID" value="PIB23186.1"/>
    <property type="molecule type" value="Genomic_DNA"/>
</dbReference>
<evidence type="ECO:0000313" key="5">
    <source>
        <dbReference type="Proteomes" id="UP000231516"/>
    </source>
</evidence>
<keyword evidence="5" id="KW-1185">Reference proteome</keyword>
<dbReference type="PANTHER" id="PTHR30386:SF17">
    <property type="entry name" value="ALKALINE PROTEASE SECRETION PROTEIN APRE"/>
    <property type="match status" value="1"/>
</dbReference>
<keyword evidence="3" id="KW-1133">Transmembrane helix</keyword>
<dbReference type="InterPro" id="IPR050739">
    <property type="entry name" value="MFP"/>
</dbReference>
<evidence type="ECO:0000313" key="4">
    <source>
        <dbReference type="EMBL" id="PIB23186.1"/>
    </source>
</evidence>
<dbReference type="PANTHER" id="PTHR30386">
    <property type="entry name" value="MEMBRANE FUSION SUBUNIT OF EMRAB-TOLC MULTIDRUG EFFLUX PUMP"/>
    <property type="match status" value="1"/>
</dbReference>
<evidence type="ECO:0000256" key="3">
    <source>
        <dbReference type="SAM" id="Phobius"/>
    </source>
</evidence>
<comment type="caution">
    <text evidence="4">The sequence shown here is derived from an EMBL/GenBank/DDBJ whole genome shotgun (WGS) entry which is preliminary data.</text>
</comment>
<accession>A0A2G5K0W6</accession>